<feature type="domain" description="Helitron helicase-like" evidence="1">
    <location>
        <begin position="3"/>
        <end position="199"/>
    </location>
</feature>
<reference evidence="2 3" key="1">
    <citation type="submission" date="2014-04" db="EMBL/GenBank/DDBJ databases">
        <authorList>
            <consortium name="DOE Joint Genome Institute"/>
            <person name="Kuo A."/>
            <person name="Gay G."/>
            <person name="Dore J."/>
            <person name="Kohler A."/>
            <person name="Nagy L.G."/>
            <person name="Floudas D."/>
            <person name="Copeland A."/>
            <person name="Barry K.W."/>
            <person name="Cichocki N."/>
            <person name="Veneault-Fourrey C."/>
            <person name="LaButti K."/>
            <person name="Lindquist E.A."/>
            <person name="Lipzen A."/>
            <person name="Lundell T."/>
            <person name="Morin E."/>
            <person name="Murat C."/>
            <person name="Sun H."/>
            <person name="Tunlid A."/>
            <person name="Henrissat B."/>
            <person name="Grigoriev I.V."/>
            <person name="Hibbett D.S."/>
            <person name="Martin F."/>
            <person name="Nordberg H.P."/>
            <person name="Cantor M.N."/>
            <person name="Hua S.X."/>
        </authorList>
    </citation>
    <scope>NUCLEOTIDE SEQUENCE [LARGE SCALE GENOMIC DNA]</scope>
    <source>
        <strain evidence="3">h7</strain>
    </source>
</reference>
<protein>
    <recommendedName>
        <fullName evidence="1">Helitron helicase-like domain-containing protein</fullName>
    </recommendedName>
</protein>
<dbReference type="HOGENOM" id="CLU_080483_1_0_1"/>
<feature type="non-terminal residue" evidence="2">
    <location>
        <position position="200"/>
    </location>
</feature>
<dbReference type="InterPro" id="IPR025476">
    <property type="entry name" value="Helitron_helicase-like"/>
</dbReference>
<gene>
    <name evidence="2" type="ORF">M413DRAFT_53568</name>
</gene>
<evidence type="ECO:0000313" key="2">
    <source>
        <dbReference type="EMBL" id="KIM35723.1"/>
    </source>
</evidence>
<dbReference type="Pfam" id="PF14214">
    <property type="entry name" value="Helitron_like_N"/>
    <property type="match status" value="1"/>
</dbReference>
<dbReference type="EMBL" id="KN831815">
    <property type="protein sequence ID" value="KIM35723.1"/>
    <property type="molecule type" value="Genomic_DNA"/>
</dbReference>
<evidence type="ECO:0000313" key="3">
    <source>
        <dbReference type="Proteomes" id="UP000053424"/>
    </source>
</evidence>
<keyword evidence="3" id="KW-1185">Reference proteome</keyword>
<dbReference type="AlphaFoldDB" id="A0A0C2XCV3"/>
<reference evidence="3" key="2">
    <citation type="submission" date="2015-01" db="EMBL/GenBank/DDBJ databases">
        <title>Evolutionary Origins and Diversification of the Mycorrhizal Mutualists.</title>
        <authorList>
            <consortium name="DOE Joint Genome Institute"/>
            <consortium name="Mycorrhizal Genomics Consortium"/>
            <person name="Kohler A."/>
            <person name="Kuo A."/>
            <person name="Nagy L.G."/>
            <person name="Floudas D."/>
            <person name="Copeland A."/>
            <person name="Barry K.W."/>
            <person name="Cichocki N."/>
            <person name="Veneault-Fourrey C."/>
            <person name="LaButti K."/>
            <person name="Lindquist E.A."/>
            <person name="Lipzen A."/>
            <person name="Lundell T."/>
            <person name="Morin E."/>
            <person name="Murat C."/>
            <person name="Riley R."/>
            <person name="Ohm R."/>
            <person name="Sun H."/>
            <person name="Tunlid A."/>
            <person name="Henrissat B."/>
            <person name="Grigoriev I.V."/>
            <person name="Hibbett D.S."/>
            <person name="Martin F."/>
        </authorList>
    </citation>
    <scope>NUCLEOTIDE SEQUENCE [LARGE SCALE GENOMIC DNA]</scope>
    <source>
        <strain evidence="3">h7</strain>
    </source>
</reference>
<dbReference type="STRING" id="686832.A0A0C2XCV3"/>
<accession>A0A0C2XCV3</accession>
<organism evidence="2 3">
    <name type="scientific">Hebeloma cylindrosporum</name>
    <dbReference type="NCBI Taxonomy" id="76867"/>
    <lineage>
        <taxon>Eukaryota</taxon>
        <taxon>Fungi</taxon>
        <taxon>Dikarya</taxon>
        <taxon>Basidiomycota</taxon>
        <taxon>Agaricomycotina</taxon>
        <taxon>Agaricomycetes</taxon>
        <taxon>Agaricomycetidae</taxon>
        <taxon>Agaricales</taxon>
        <taxon>Agaricineae</taxon>
        <taxon>Hymenogastraceae</taxon>
        <taxon>Hebeloma</taxon>
    </lineage>
</organism>
<dbReference type="OrthoDB" id="3254930at2759"/>
<dbReference type="Proteomes" id="UP000053424">
    <property type="component" value="Unassembled WGS sequence"/>
</dbReference>
<proteinExistence type="predicted"/>
<evidence type="ECO:0000259" key="1">
    <source>
        <dbReference type="Pfam" id="PF14214"/>
    </source>
</evidence>
<name>A0A0C2XCV3_HEBCY</name>
<sequence>MYQDKRFQVDINFPFVAFSHEQMKASTSQSFLLIEQKRFENMTDRLLNLNQSVLESMIEKMAQGEHIKPESDAEKACFQVIRDLDHVAGKVDGSTTSKKYMRNQIWSLIGRKGAPYWYITLSPADIQHPICIYFAQAKEEFKPKILAYDERLRSVCSNPVAGARFFHFLVETFISEVLGVNSKHRRLYGDTDAYYGTVEQ</sequence>